<dbReference type="GO" id="GO:0042910">
    <property type="term" value="F:xenobiotic transmembrane transporter activity"/>
    <property type="evidence" value="ECO:0007669"/>
    <property type="project" value="TreeGrafter"/>
</dbReference>
<dbReference type="GO" id="GO:0005886">
    <property type="term" value="C:plasma membrane"/>
    <property type="evidence" value="ECO:0007669"/>
    <property type="project" value="UniProtKB-SubCell"/>
</dbReference>
<feature type="transmembrane region" description="Helical" evidence="9">
    <location>
        <begin position="931"/>
        <end position="956"/>
    </location>
</feature>
<evidence type="ECO:0000256" key="1">
    <source>
        <dbReference type="ARBA" id="ARBA00004429"/>
    </source>
</evidence>
<feature type="transmembrane region" description="Helical" evidence="9">
    <location>
        <begin position="366"/>
        <end position="386"/>
    </location>
</feature>
<dbReference type="Pfam" id="PF00873">
    <property type="entry name" value="ACR_tran"/>
    <property type="match status" value="1"/>
</dbReference>
<dbReference type="EMBL" id="MBTF01000012">
    <property type="protein sequence ID" value="OOQ59596.1"/>
    <property type="molecule type" value="Genomic_DNA"/>
</dbReference>
<dbReference type="Gene3D" id="3.30.70.1320">
    <property type="entry name" value="Multidrug efflux transporter AcrB pore domain like"/>
    <property type="match status" value="1"/>
</dbReference>
<evidence type="ECO:0000259" key="10">
    <source>
        <dbReference type="PROSITE" id="PS50156"/>
    </source>
</evidence>
<evidence type="ECO:0000256" key="8">
    <source>
        <dbReference type="ARBA" id="ARBA00023136"/>
    </source>
</evidence>
<dbReference type="RefSeq" id="WP_078348344.1">
    <property type="nucleotide sequence ID" value="NZ_MBTF01000012.1"/>
</dbReference>
<dbReference type="InterPro" id="IPR027463">
    <property type="entry name" value="AcrB_DN_DC_subdom"/>
</dbReference>
<protein>
    <submittedName>
        <fullName evidence="11">Multidrug transporter AcrB</fullName>
    </submittedName>
</protein>
<feature type="domain" description="SSD" evidence="10">
    <location>
        <begin position="370"/>
        <end position="496"/>
    </location>
</feature>
<name>A0A1S9PF74_9SPHI</name>
<keyword evidence="12" id="KW-1185">Reference proteome</keyword>
<dbReference type="Gene3D" id="3.30.2090.10">
    <property type="entry name" value="Multidrug efflux transporter AcrB TolC docking domain, DN and DC subdomains"/>
    <property type="match status" value="2"/>
</dbReference>
<dbReference type="SUPFAM" id="SSF82866">
    <property type="entry name" value="Multidrug efflux transporter AcrB transmembrane domain"/>
    <property type="match status" value="2"/>
</dbReference>
<sequence length="1068" mass="115949">MFQKFIERPVLSTVISILLVIVGVLGLSKLPLERFPNIAPPAVLVTAVYPGANAETILRSVTPSLEEAINGVENMTYMTSTASNDGSLGITVYFKQGTNPDQAAVNVQNRVSQATSQLPAEVVQYGITTTKQQNSFIGAMAIYTEDPKKYDATFVANYAQINIVPEIKRIPGVGSAQVFGGVKDYSMRVWLNPAQMATYKITPAEVMAAIQDKNLEAAPGRFGERSDESFEYVIKYKGKLTKPEEYQNIAIRANPDGSVLHLKDVARVELGAYSYNSYSNLNGHDGVIVGIIQLSGSNANEIQIQIDKLMEKASKSFPAGIKYNQFYRTKTDLDESINQVEHTLIEAFVLVFIVVFIFLQDFRSTLIPAIAVPVAIIGTFFFMNLFGFSVNLLTLFALVLAIGIVVDDAIVVVEAVHAKMEHDPSLTPKKATTDAMHEITGAIISITLVMAAVFLPVSFMSGSTGIFYKQFALTMAIAIIISAVNALTLSPALAALFLKNKHTGEGGHEAPKKGFAEKFYAGFNGSFNFITNRYVGGLKLLIKNKWVSMAGLALIVVATIFMVNRTKTGFIPTEDQGFVAIAVSTPSGTSLAGTNKIFKDAEDQLKTLPSARFVTALSGFNFLTQSSSPSAGVIFLLLKPTEERGEVKNIDDIQNIVRGKLGAVPGGTFFVFSFPTVPGFSNVEALDVVLQDKTNGKLDKFSGVANNFIGKLMAKPAVAYAFTSYKADYPQLQLEIDDEKASQLGVNVKDVLSTMQAYFGTAQASDFNRFGKYYRVVVQADVADRTDPSTIDRVFVKNNRGETVPVNTLVKLTRVYGSETASRYNLFNSIQVNAIPKPGYSSGDAIKAIEETAKEELPDGYSYEFSGQTREEISSGGQSAVVFLLCLVFVYFLLSAQYESYILPLSVILSIPTGIFGVFAVLGLTGIENNIYVQVALIMLIGLLAKNAILIVEFAVQKRRSGMSLIDSAIEASRLRIRPIVMTSLAFVFGLFPMSIATGPSAQGNHSISIGAAGGMVSGVVLGLFIIPVLFVIFQHLQERISGVPFERHRKNADGSDKHVNELQSEMI</sequence>
<keyword evidence="4" id="KW-1003">Cell membrane</keyword>
<evidence type="ECO:0000256" key="6">
    <source>
        <dbReference type="ARBA" id="ARBA00022692"/>
    </source>
</evidence>
<evidence type="ECO:0000256" key="4">
    <source>
        <dbReference type="ARBA" id="ARBA00022475"/>
    </source>
</evidence>
<dbReference type="PRINTS" id="PR00702">
    <property type="entry name" value="ACRIFLAVINRP"/>
</dbReference>
<dbReference type="GO" id="GO:0015562">
    <property type="term" value="F:efflux transmembrane transporter activity"/>
    <property type="evidence" value="ECO:0007669"/>
    <property type="project" value="InterPro"/>
</dbReference>
<dbReference type="InterPro" id="IPR004764">
    <property type="entry name" value="MdtF-like"/>
</dbReference>
<comment type="subcellular location">
    <subcellularLocation>
        <location evidence="1">Cell inner membrane</location>
        <topology evidence="1">Multi-pass membrane protein</topology>
    </subcellularLocation>
</comment>
<organism evidence="11 12">
    <name type="scientific">Mucilaginibacter pedocola</name>
    <dbReference type="NCBI Taxonomy" id="1792845"/>
    <lineage>
        <taxon>Bacteria</taxon>
        <taxon>Pseudomonadati</taxon>
        <taxon>Bacteroidota</taxon>
        <taxon>Sphingobacteriia</taxon>
        <taxon>Sphingobacteriales</taxon>
        <taxon>Sphingobacteriaceae</taxon>
        <taxon>Mucilaginibacter</taxon>
    </lineage>
</organism>
<reference evidence="11 12" key="1">
    <citation type="submission" date="2016-07" db="EMBL/GenBank/DDBJ databases">
        <title>Genomic analysis of zinc-resistant bacterium Mucilaginibacter pedocola TBZ30.</title>
        <authorList>
            <person name="Huang J."/>
            <person name="Tang J."/>
        </authorList>
    </citation>
    <scope>NUCLEOTIDE SEQUENCE [LARGE SCALE GENOMIC DNA]</scope>
    <source>
        <strain evidence="11 12">TBZ30</strain>
    </source>
</reference>
<feature type="transmembrane region" description="Helical" evidence="9">
    <location>
        <begin position="342"/>
        <end position="359"/>
    </location>
</feature>
<feature type="transmembrane region" description="Helical" evidence="9">
    <location>
        <begin position="439"/>
        <end position="459"/>
    </location>
</feature>
<dbReference type="STRING" id="1792845.BC343_05370"/>
<gene>
    <name evidence="11" type="ORF">BC343_05370</name>
</gene>
<keyword evidence="6 9" id="KW-0812">Transmembrane</keyword>
<evidence type="ECO:0000256" key="9">
    <source>
        <dbReference type="SAM" id="Phobius"/>
    </source>
</evidence>
<evidence type="ECO:0000256" key="7">
    <source>
        <dbReference type="ARBA" id="ARBA00022989"/>
    </source>
</evidence>
<dbReference type="FunFam" id="1.20.1640.10:FF:000001">
    <property type="entry name" value="Efflux pump membrane transporter"/>
    <property type="match status" value="1"/>
</dbReference>
<dbReference type="PANTHER" id="PTHR32063:SF9">
    <property type="entry name" value="SIMILAR TO MULTIDRUG RESISTANCE PROTEIN MEXB"/>
    <property type="match status" value="1"/>
</dbReference>
<dbReference type="InterPro" id="IPR001036">
    <property type="entry name" value="Acrflvin-R"/>
</dbReference>
<keyword evidence="8 9" id="KW-0472">Membrane</keyword>
<feature type="transmembrane region" description="Helical" evidence="9">
    <location>
        <begin position="1008"/>
        <end position="1034"/>
    </location>
</feature>
<dbReference type="InterPro" id="IPR000731">
    <property type="entry name" value="SSD"/>
</dbReference>
<dbReference type="PROSITE" id="PS50156">
    <property type="entry name" value="SSD"/>
    <property type="match status" value="1"/>
</dbReference>
<feature type="transmembrane region" description="Helical" evidence="9">
    <location>
        <begin position="471"/>
        <end position="498"/>
    </location>
</feature>
<feature type="transmembrane region" description="Helical" evidence="9">
    <location>
        <begin position="901"/>
        <end position="925"/>
    </location>
</feature>
<evidence type="ECO:0000313" key="12">
    <source>
        <dbReference type="Proteomes" id="UP000189739"/>
    </source>
</evidence>
<dbReference type="Gene3D" id="1.20.1640.10">
    <property type="entry name" value="Multidrug efflux transporter AcrB transmembrane domain"/>
    <property type="match status" value="2"/>
</dbReference>
<dbReference type="Gene3D" id="3.30.70.1440">
    <property type="entry name" value="Multidrug efflux transporter AcrB pore domain"/>
    <property type="match status" value="1"/>
</dbReference>
<evidence type="ECO:0000256" key="3">
    <source>
        <dbReference type="ARBA" id="ARBA00022448"/>
    </source>
</evidence>
<dbReference type="FunFam" id="3.30.70.1430:FF:000001">
    <property type="entry name" value="Efflux pump membrane transporter"/>
    <property type="match status" value="1"/>
</dbReference>
<evidence type="ECO:0000313" key="11">
    <source>
        <dbReference type="EMBL" id="OOQ59596.1"/>
    </source>
</evidence>
<dbReference type="AlphaFoldDB" id="A0A1S9PF74"/>
<feature type="transmembrane region" description="Helical" evidence="9">
    <location>
        <begin position="876"/>
        <end position="894"/>
    </location>
</feature>
<evidence type="ECO:0000256" key="5">
    <source>
        <dbReference type="ARBA" id="ARBA00022519"/>
    </source>
</evidence>
<keyword evidence="5" id="KW-0997">Cell inner membrane</keyword>
<comment type="caution">
    <text evidence="11">The sequence shown here is derived from an EMBL/GenBank/DDBJ whole genome shotgun (WGS) entry which is preliminary data.</text>
</comment>
<feature type="transmembrane region" description="Helical" evidence="9">
    <location>
        <begin position="546"/>
        <end position="563"/>
    </location>
</feature>
<dbReference type="PANTHER" id="PTHR32063">
    <property type="match status" value="1"/>
</dbReference>
<dbReference type="Proteomes" id="UP000189739">
    <property type="component" value="Unassembled WGS sequence"/>
</dbReference>
<keyword evidence="3" id="KW-0813">Transport</keyword>
<dbReference type="SUPFAM" id="SSF82714">
    <property type="entry name" value="Multidrug efflux transporter AcrB TolC docking domain, DN and DC subdomains"/>
    <property type="match status" value="2"/>
</dbReference>
<keyword evidence="7 9" id="KW-1133">Transmembrane helix</keyword>
<evidence type="ECO:0000256" key="2">
    <source>
        <dbReference type="ARBA" id="ARBA00010942"/>
    </source>
</evidence>
<dbReference type="GO" id="GO:0009636">
    <property type="term" value="P:response to toxic substance"/>
    <property type="evidence" value="ECO:0007669"/>
    <property type="project" value="UniProtKB-ARBA"/>
</dbReference>
<dbReference type="Gene3D" id="3.30.70.1430">
    <property type="entry name" value="Multidrug efflux transporter AcrB pore domain"/>
    <property type="match status" value="2"/>
</dbReference>
<proteinExistence type="inferred from homology"/>
<feature type="transmembrane region" description="Helical" evidence="9">
    <location>
        <begin position="392"/>
        <end position="418"/>
    </location>
</feature>
<dbReference type="SUPFAM" id="SSF82693">
    <property type="entry name" value="Multidrug efflux transporter AcrB pore domain, PN1, PN2, PC1 and PC2 subdomains"/>
    <property type="match status" value="4"/>
</dbReference>
<accession>A0A1S9PF74</accession>
<dbReference type="NCBIfam" id="TIGR00915">
    <property type="entry name" value="2A0602"/>
    <property type="match status" value="1"/>
</dbReference>
<feature type="transmembrane region" description="Helical" evidence="9">
    <location>
        <begin position="977"/>
        <end position="996"/>
    </location>
</feature>
<comment type="similarity">
    <text evidence="2">Belongs to the resistance-nodulation-cell division (RND) (TC 2.A.6) family.</text>
</comment>